<dbReference type="Pfam" id="PF11582">
    <property type="entry name" value="DUF3240"/>
    <property type="match status" value="1"/>
</dbReference>
<keyword evidence="2" id="KW-1185">Reference proteome</keyword>
<gene>
    <name evidence="1" type="ORF">SAMN05192560_1387</name>
</gene>
<dbReference type="AlphaFoldDB" id="A0A238ZPT0"/>
<organism evidence="1 2">
    <name type="scientific">Methylobacillus rhizosphaerae</name>
    <dbReference type="NCBI Taxonomy" id="551994"/>
    <lineage>
        <taxon>Bacteria</taxon>
        <taxon>Pseudomonadati</taxon>
        <taxon>Pseudomonadota</taxon>
        <taxon>Betaproteobacteria</taxon>
        <taxon>Nitrosomonadales</taxon>
        <taxon>Methylophilaceae</taxon>
        <taxon>Methylobacillus</taxon>
    </lineage>
</organism>
<dbReference type="InterPro" id="IPR021634">
    <property type="entry name" value="DUF3240"/>
</dbReference>
<dbReference type="EMBL" id="FZOA01000005">
    <property type="protein sequence ID" value="SNR84724.1"/>
    <property type="molecule type" value="Genomic_DNA"/>
</dbReference>
<reference evidence="2" key="1">
    <citation type="submission" date="2017-06" db="EMBL/GenBank/DDBJ databases">
        <authorList>
            <person name="Varghese N."/>
            <person name="Submissions S."/>
        </authorList>
    </citation>
    <scope>NUCLEOTIDE SEQUENCE [LARGE SCALE GENOMIC DNA]</scope>
    <source>
        <strain evidence="2">Ca-68</strain>
    </source>
</reference>
<dbReference type="Proteomes" id="UP000198305">
    <property type="component" value="Unassembled WGS sequence"/>
</dbReference>
<evidence type="ECO:0000313" key="1">
    <source>
        <dbReference type="EMBL" id="SNR84724.1"/>
    </source>
</evidence>
<dbReference type="RefSeq" id="WP_089375494.1">
    <property type="nucleotide sequence ID" value="NZ_FZOA01000005.1"/>
</dbReference>
<evidence type="ECO:0008006" key="3">
    <source>
        <dbReference type="Google" id="ProtNLM"/>
    </source>
</evidence>
<dbReference type="Gene3D" id="3.30.70.120">
    <property type="match status" value="1"/>
</dbReference>
<protein>
    <recommendedName>
        <fullName evidence="3">DUF3240 domain-containing protein</fullName>
    </recommendedName>
</protein>
<proteinExistence type="predicted"/>
<accession>A0A238ZPT0</accession>
<name>A0A238ZPT0_9PROT</name>
<sequence length="92" mass="10650">MSHTLIQLVVADRLEEAVIDWLLHYPQPLVFETGEVRQYGQPLHSLKEKVAGCRQQVLFTLELPSGQVDDLRSGLYQHFSTELVRFRAMKLE</sequence>
<evidence type="ECO:0000313" key="2">
    <source>
        <dbReference type="Proteomes" id="UP000198305"/>
    </source>
</evidence>
<dbReference type="InterPro" id="IPR015867">
    <property type="entry name" value="N-reg_PII/ATP_PRibTrfase_C"/>
</dbReference>